<accession>A0A3B0VTL2</accession>
<dbReference type="NCBIfam" id="TIGR02142">
    <property type="entry name" value="modC_ABC"/>
    <property type="match status" value="1"/>
</dbReference>
<evidence type="ECO:0000256" key="5">
    <source>
        <dbReference type="ARBA" id="ARBA00022741"/>
    </source>
</evidence>
<dbReference type="Gene3D" id="2.40.50.100">
    <property type="match status" value="1"/>
</dbReference>
<dbReference type="SUPFAM" id="SSF52540">
    <property type="entry name" value="P-loop containing nucleoside triphosphate hydrolases"/>
    <property type="match status" value="1"/>
</dbReference>
<evidence type="ECO:0000256" key="6">
    <source>
        <dbReference type="ARBA" id="ARBA00022840"/>
    </source>
</evidence>
<dbReference type="PANTHER" id="PTHR43514:SF4">
    <property type="entry name" value="ABC TRANSPORTER I FAMILY MEMBER 10"/>
    <property type="match status" value="1"/>
</dbReference>
<keyword evidence="3" id="KW-0500">Molybdenum</keyword>
<keyword evidence="1" id="KW-0813">Transport</keyword>
<evidence type="ECO:0000256" key="7">
    <source>
        <dbReference type="ARBA" id="ARBA00022967"/>
    </source>
</evidence>
<evidence type="ECO:0000256" key="2">
    <source>
        <dbReference type="ARBA" id="ARBA00022475"/>
    </source>
</evidence>
<dbReference type="AlphaFoldDB" id="A0A3B0VTL2"/>
<feature type="domain" description="ABC transporter" evidence="9">
    <location>
        <begin position="1"/>
        <end position="233"/>
    </location>
</feature>
<dbReference type="Pfam" id="PF03459">
    <property type="entry name" value="TOBE"/>
    <property type="match status" value="1"/>
</dbReference>
<reference evidence="11" key="1">
    <citation type="submission" date="2018-06" db="EMBL/GenBank/DDBJ databases">
        <authorList>
            <person name="Zhirakovskaya E."/>
        </authorList>
    </citation>
    <scope>NUCLEOTIDE SEQUENCE</scope>
</reference>
<dbReference type="InterPro" id="IPR027417">
    <property type="entry name" value="P-loop_NTPase"/>
</dbReference>
<evidence type="ECO:0000259" key="10">
    <source>
        <dbReference type="PROSITE" id="PS51866"/>
    </source>
</evidence>
<sequence length="358" mass="39541">MKSLGHCHFHIRRGLFELEIKFDLPVSGIMSIYGASGSGKTSLLRAMAGLDFYPGSEFSLNAVNLQKNKLFIPAEQRRVALVFQDLALFPHLNVEQNIRFPTKRIGNTGKCSYQEIIETLDIQSLQRRMPADLSGGEQQRVAIARALMSQPQLLLLDEAMSALDRRNKLKTIAYLRKIHHQFDLPMVVVSHDLEVVTQLCDQLLIINQAGYKFHHSIHQAMLSNDSKSFSAQQLLAVFDTQVVANDELFGLTTVKTSAGTVFVVNGAFDQQQSVRLNIHAKDVSLSLSAPQDSSILNVLAGQVVAIKPSQGFECLVTVQVGKELLMSLISKKSAAKLVLKTAQNVFLQIKTNAITSSV</sequence>
<evidence type="ECO:0000256" key="4">
    <source>
        <dbReference type="ARBA" id="ARBA00022519"/>
    </source>
</evidence>
<dbReference type="InterPro" id="IPR005116">
    <property type="entry name" value="Transp-assoc_OB_typ1"/>
</dbReference>
<dbReference type="InterPro" id="IPR050334">
    <property type="entry name" value="Molybdenum_import_ModC"/>
</dbReference>
<gene>
    <name evidence="11" type="ORF">MNBD_GAMMA02-123</name>
</gene>
<evidence type="ECO:0000256" key="1">
    <source>
        <dbReference type="ARBA" id="ARBA00022448"/>
    </source>
</evidence>
<dbReference type="InterPro" id="IPR008995">
    <property type="entry name" value="Mo/tungstate-bd_C_term_dom"/>
</dbReference>
<proteinExistence type="predicted"/>
<keyword evidence="5" id="KW-0547">Nucleotide-binding</keyword>
<keyword evidence="6 11" id="KW-0067">ATP-binding</keyword>
<dbReference type="InterPro" id="IPR011868">
    <property type="entry name" value="ModC_ABC_ATP-bd"/>
</dbReference>
<dbReference type="InterPro" id="IPR003593">
    <property type="entry name" value="AAA+_ATPase"/>
</dbReference>
<dbReference type="EMBL" id="UOFA01000316">
    <property type="protein sequence ID" value="VAW46985.1"/>
    <property type="molecule type" value="Genomic_DNA"/>
</dbReference>
<dbReference type="GO" id="GO:0016020">
    <property type="term" value="C:membrane"/>
    <property type="evidence" value="ECO:0007669"/>
    <property type="project" value="InterPro"/>
</dbReference>
<dbReference type="PROSITE" id="PS00211">
    <property type="entry name" value="ABC_TRANSPORTER_1"/>
    <property type="match status" value="1"/>
</dbReference>
<evidence type="ECO:0000256" key="3">
    <source>
        <dbReference type="ARBA" id="ARBA00022505"/>
    </source>
</evidence>
<feature type="domain" description="Mop" evidence="10">
    <location>
        <begin position="292"/>
        <end position="358"/>
    </location>
</feature>
<dbReference type="PROSITE" id="PS51866">
    <property type="entry name" value="MOP"/>
    <property type="match status" value="1"/>
</dbReference>
<evidence type="ECO:0000259" key="9">
    <source>
        <dbReference type="PROSITE" id="PS50893"/>
    </source>
</evidence>
<name>A0A3B0VTL2_9ZZZZ</name>
<keyword evidence="2" id="KW-1003">Cell membrane</keyword>
<protein>
    <submittedName>
        <fullName evidence="11">Branched-chain amino acid transport ATP-binding protein LivF (TC 3.A.1.4.1)</fullName>
    </submittedName>
</protein>
<dbReference type="Gene3D" id="3.40.50.300">
    <property type="entry name" value="P-loop containing nucleotide triphosphate hydrolases"/>
    <property type="match status" value="1"/>
</dbReference>
<dbReference type="InterPro" id="IPR017871">
    <property type="entry name" value="ABC_transporter-like_CS"/>
</dbReference>
<organism evidence="11">
    <name type="scientific">hydrothermal vent metagenome</name>
    <dbReference type="NCBI Taxonomy" id="652676"/>
    <lineage>
        <taxon>unclassified sequences</taxon>
        <taxon>metagenomes</taxon>
        <taxon>ecological metagenomes</taxon>
    </lineage>
</organism>
<dbReference type="PANTHER" id="PTHR43514">
    <property type="entry name" value="ABC TRANSPORTER I FAMILY MEMBER 10"/>
    <property type="match status" value="1"/>
</dbReference>
<dbReference type="GO" id="GO:0016887">
    <property type="term" value="F:ATP hydrolysis activity"/>
    <property type="evidence" value="ECO:0007669"/>
    <property type="project" value="InterPro"/>
</dbReference>
<keyword evidence="7" id="KW-1278">Translocase</keyword>
<dbReference type="GO" id="GO:0015098">
    <property type="term" value="F:molybdate ion transmembrane transporter activity"/>
    <property type="evidence" value="ECO:0007669"/>
    <property type="project" value="InterPro"/>
</dbReference>
<keyword evidence="8" id="KW-0472">Membrane</keyword>
<dbReference type="PROSITE" id="PS50893">
    <property type="entry name" value="ABC_TRANSPORTER_2"/>
    <property type="match status" value="1"/>
</dbReference>
<dbReference type="InterPro" id="IPR003439">
    <property type="entry name" value="ABC_transporter-like_ATP-bd"/>
</dbReference>
<dbReference type="SUPFAM" id="SSF50331">
    <property type="entry name" value="MOP-like"/>
    <property type="match status" value="1"/>
</dbReference>
<dbReference type="GO" id="GO:0140359">
    <property type="term" value="F:ABC-type transporter activity"/>
    <property type="evidence" value="ECO:0007669"/>
    <property type="project" value="InterPro"/>
</dbReference>
<dbReference type="SMART" id="SM00382">
    <property type="entry name" value="AAA"/>
    <property type="match status" value="1"/>
</dbReference>
<dbReference type="InterPro" id="IPR004606">
    <property type="entry name" value="Mop_domain"/>
</dbReference>
<evidence type="ECO:0000313" key="11">
    <source>
        <dbReference type="EMBL" id="VAW46985.1"/>
    </source>
</evidence>
<keyword evidence="4" id="KW-0997">Cell inner membrane</keyword>
<evidence type="ECO:0000256" key="8">
    <source>
        <dbReference type="ARBA" id="ARBA00023136"/>
    </source>
</evidence>
<dbReference type="Pfam" id="PF00005">
    <property type="entry name" value="ABC_tran"/>
    <property type="match status" value="1"/>
</dbReference>
<dbReference type="GO" id="GO:0005524">
    <property type="term" value="F:ATP binding"/>
    <property type="evidence" value="ECO:0007669"/>
    <property type="project" value="UniProtKB-KW"/>
</dbReference>